<dbReference type="AlphaFoldDB" id="A0A395M0Z3"/>
<dbReference type="NCBIfam" id="TIGR04183">
    <property type="entry name" value="Por_Secre_tail"/>
    <property type="match status" value="1"/>
</dbReference>
<sequence length="341" mass="36966">MNANQITDAVRRSVSKIVQWGVCLGVCALMGIAEAAGQFADSVVSVRFGPNFNVGFGPDNPHFPRCVLGRPDSTARPCAPSADPRELLSLGDGGEITLYFRRPIIDREGPDFIVFENAFYIGCDTNRAFMETGIVSVSRDGQRFVEFPFSVIDTLPINSPRRYRGLAGVTPTNGTANPQRHGPPLINGQLSPFSGGDAFDLAVVGMDSIHYVRITDAGDRVNDGGILANSFDLDAVVAIHQAGASRAPEMQVQVRSFKLWQNYPNPFNPTTTIGYELKTPSDVSLKVYDELGREVATLVEAKQAAGAYQVHFNAAGLASGIYIYRLQVGAFAESRKMMLIK</sequence>
<comment type="caution">
    <text evidence="2">The sequence shown here is derived from an EMBL/GenBank/DDBJ whole genome shotgun (WGS) entry which is preliminary data.</text>
</comment>
<proteinExistence type="predicted"/>
<gene>
    <name evidence="2" type="ORF">D0433_05595</name>
</gene>
<evidence type="ECO:0000259" key="1">
    <source>
        <dbReference type="Pfam" id="PF18962"/>
    </source>
</evidence>
<dbReference type="Proteomes" id="UP000266389">
    <property type="component" value="Unassembled WGS sequence"/>
</dbReference>
<dbReference type="Gene3D" id="2.60.40.4070">
    <property type="match status" value="1"/>
</dbReference>
<dbReference type="Pfam" id="PF18962">
    <property type="entry name" value="Por_Secre_tail"/>
    <property type="match status" value="1"/>
</dbReference>
<reference evidence="2 3" key="1">
    <citation type="journal article" date="2011" name="ISME J.">
        <title>Community ecology of hot spring cyanobacterial mats: predominant populations and their functional potential.</title>
        <authorList>
            <person name="Klatt C.G."/>
            <person name="Wood J.M."/>
            <person name="Rusch D.B."/>
            <person name="Bateson M.M."/>
            <person name="Hamamura N."/>
            <person name="Heidelberg J.F."/>
            <person name="Grossman A.R."/>
            <person name="Bhaya D."/>
            <person name="Cohan F.M."/>
            <person name="Kuhl M."/>
            <person name="Bryant D.A."/>
            <person name="Ward D.M."/>
        </authorList>
    </citation>
    <scope>NUCLEOTIDE SEQUENCE [LARGE SCALE GENOMIC DNA]</scope>
    <source>
        <strain evidence="2">OS</strain>
    </source>
</reference>
<accession>A0A395M0Z3</accession>
<evidence type="ECO:0000313" key="3">
    <source>
        <dbReference type="Proteomes" id="UP000266389"/>
    </source>
</evidence>
<organism evidence="2 3">
    <name type="scientific">Candidatus Thermochlorobacter aerophilus</name>
    <dbReference type="NCBI Taxonomy" id="1868324"/>
    <lineage>
        <taxon>Bacteria</taxon>
        <taxon>Pseudomonadati</taxon>
        <taxon>Chlorobiota</taxon>
        <taxon>Chlorobiia</taxon>
        <taxon>Chlorobiales</taxon>
        <taxon>Candidatus Thermochlorobacteriaceae</taxon>
        <taxon>Candidatus Thermochlorobacter</taxon>
    </lineage>
</organism>
<feature type="domain" description="Secretion system C-terminal sorting" evidence="1">
    <location>
        <begin position="263"/>
        <end position="337"/>
    </location>
</feature>
<evidence type="ECO:0000313" key="2">
    <source>
        <dbReference type="EMBL" id="RFM24459.1"/>
    </source>
</evidence>
<name>A0A395M0Z3_9BACT</name>
<dbReference type="InterPro" id="IPR026444">
    <property type="entry name" value="Secre_tail"/>
</dbReference>
<protein>
    <submittedName>
        <fullName evidence="2">T9SS C-terminal target domain-containing protein</fullName>
    </submittedName>
</protein>
<dbReference type="EMBL" id="PHFL01000039">
    <property type="protein sequence ID" value="RFM24459.1"/>
    <property type="molecule type" value="Genomic_DNA"/>
</dbReference>